<dbReference type="AlphaFoldDB" id="M0MES5"/>
<dbReference type="OrthoDB" id="209828at2157"/>
<comment type="caution">
    <text evidence="2">The sequence shown here is derived from an EMBL/GenBank/DDBJ whole genome shotgun (WGS) entry which is preliminary data.</text>
</comment>
<feature type="domain" description="DUF8097" evidence="1">
    <location>
        <begin position="1"/>
        <end position="123"/>
    </location>
</feature>
<dbReference type="Proteomes" id="UP000011669">
    <property type="component" value="Unassembled WGS sequence"/>
</dbReference>
<dbReference type="InterPro" id="IPR058410">
    <property type="entry name" value="DUF8097"/>
</dbReference>
<dbReference type="InParanoid" id="M0MES5"/>
<name>M0MES5_9EURY</name>
<protein>
    <recommendedName>
        <fullName evidence="1">DUF8097 domain-containing protein</fullName>
    </recommendedName>
</protein>
<dbReference type="RefSeq" id="WP_006078239.1">
    <property type="nucleotide sequence ID" value="NZ_AOMD01000025.1"/>
</dbReference>
<dbReference type="EMBL" id="AOMD01000025">
    <property type="protein sequence ID" value="EMA44226.1"/>
    <property type="molecule type" value="Genomic_DNA"/>
</dbReference>
<keyword evidence="3" id="KW-1185">Reference proteome</keyword>
<evidence type="ECO:0000313" key="2">
    <source>
        <dbReference type="EMBL" id="EMA44226.1"/>
    </source>
</evidence>
<dbReference type="PATRIC" id="fig|1227455.4.peg.2438"/>
<sequence>MFSRRTKARLVFLSNVLLLPIMYRFVRWRRATGDEESLSLVPQWFVAGVGYQAAYYWAYDHDFGAIRTSRWRRALFSGIQSALMSKLFPQSEGGRLSFSIGGNVGAIAYRLWYGVLRPLPGSDE</sequence>
<organism evidence="2 3">
    <name type="scientific">Halococcus saccharolyticus DSM 5350</name>
    <dbReference type="NCBI Taxonomy" id="1227455"/>
    <lineage>
        <taxon>Archaea</taxon>
        <taxon>Methanobacteriati</taxon>
        <taxon>Methanobacteriota</taxon>
        <taxon>Stenosarchaea group</taxon>
        <taxon>Halobacteria</taxon>
        <taxon>Halobacteriales</taxon>
        <taxon>Halococcaceae</taxon>
        <taxon>Halococcus</taxon>
    </lineage>
</organism>
<evidence type="ECO:0000313" key="3">
    <source>
        <dbReference type="Proteomes" id="UP000011669"/>
    </source>
</evidence>
<evidence type="ECO:0000259" key="1">
    <source>
        <dbReference type="Pfam" id="PF26397"/>
    </source>
</evidence>
<dbReference type="Pfam" id="PF26397">
    <property type="entry name" value="DUF8097"/>
    <property type="match status" value="1"/>
</dbReference>
<proteinExistence type="predicted"/>
<accession>M0MES5</accession>
<reference evidence="2 3" key="1">
    <citation type="journal article" date="2014" name="PLoS Genet.">
        <title>Phylogenetically driven sequencing of extremely halophilic archaea reveals strategies for static and dynamic osmo-response.</title>
        <authorList>
            <person name="Becker E.A."/>
            <person name="Seitzer P.M."/>
            <person name="Tritt A."/>
            <person name="Larsen D."/>
            <person name="Krusor M."/>
            <person name="Yao A.I."/>
            <person name="Wu D."/>
            <person name="Madern D."/>
            <person name="Eisen J.A."/>
            <person name="Darling A.E."/>
            <person name="Facciotti M.T."/>
        </authorList>
    </citation>
    <scope>NUCLEOTIDE SEQUENCE [LARGE SCALE GENOMIC DNA]</scope>
    <source>
        <strain evidence="2 3">DSM 5350</strain>
    </source>
</reference>
<gene>
    <name evidence="2" type="ORF">C449_11888</name>
</gene>